<evidence type="ECO:0000313" key="1">
    <source>
        <dbReference type="EMBL" id="KAG5389013.1"/>
    </source>
</evidence>
<proteinExistence type="predicted"/>
<organism evidence="2 3">
    <name type="scientific">Brassica rapa subsp. trilocularis</name>
    <dbReference type="NCBI Taxonomy" id="1813537"/>
    <lineage>
        <taxon>Eukaryota</taxon>
        <taxon>Viridiplantae</taxon>
        <taxon>Streptophyta</taxon>
        <taxon>Embryophyta</taxon>
        <taxon>Tracheophyta</taxon>
        <taxon>Spermatophyta</taxon>
        <taxon>Magnoliopsida</taxon>
        <taxon>eudicotyledons</taxon>
        <taxon>Gunneridae</taxon>
        <taxon>Pentapetalae</taxon>
        <taxon>rosids</taxon>
        <taxon>malvids</taxon>
        <taxon>Brassicales</taxon>
        <taxon>Brassicaceae</taxon>
        <taxon>Brassiceae</taxon>
        <taxon>Brassica</taxon>
    </lineage>
</organism>
<sequence>LNINKPNTLISFFFDGISSTISHSFSEAILSLASCDAKEPSKLLVLKDMSKNPTDGFNSVIFRFALPLTSFLVHMSSFNGAWSILGGSASAVKQFRLGLLPSFTLLQRLIVDYTIWCWNNVAFKSAREAMRQPKD</sequence>
<dbReference type="EMBL" id="JADBGQ010000007">
    <property type="protein sequence ID" value="KAG5389013.1"/>
    <property type="molecule type" value="Genomic_DNA"/>
</dbReference>
<dbReference type="Proteomes" id="UP000823674">
    <property type="component" value="Chromosome A08"/>
</dbReference>
<dbReference type="Proteomes" id="UP000823674">
    <property type="component" value="Chromosome A04"/>
</dbReference>
<accession>A0ABQ7MUN9</accession>
<evidence type="ECO:0000313" key="3">
    <source>
        <dbReference type="Proteomes" id="UP000823674"/>
    </source>
</evidence>
<evidence type="ECO:0000313" key="2">
    <source>
        <dbReference type="EMBL" id="KAG5402421.1"/>
    </source>
</evidence>
<dbReference type="EMBL" id="JADBGQ010000004">
    <property type="protein sequence ID" value="KAG5402421.1"/>
    <property type="molecule type" value="Genomic_DNA"/>
</dbReference>
<name>A0ABQ7MUN9_BRACM</name>
<comment type="caution">
    <text evidence="2">The sequence shown here is derived from an EMBL/GenBank/DDBJ whole genome shotgun (WGS) entry which is preliminary data.</text>
</comment>
<feature type="non-terminal residue" evidence="2">
    <location>
        <position position="1"/>
    </location>
</feature>
<protein>
    <submittedName>
        <fullName evidence="2">Uncharacterized protein</fullName>
    </submittedName>
</protein>
<reference evidence="2 3" key="1">
    <citation type="submission" date="2021-03" db="EMBL/GenBank/DDBJ databases">
        <authorList>
            <person name="King G.J."/>
            <person name="Bancroft I."/>
            <person name="Baten A."/>
            <person name="Bloomfield J."/>
            <person name="Borpatragohain P."/>
            <person name="He Z."/>
            <person name="Irish N."/>
            <person name="Irwin J."/>
            <person name="Liu K."/>
            <person name="Mauleon R.P."/>
            <person name="Moore J."/>
            <person name="Morris R."/>
            <person name="Ostergaard L."/>
            <person name="Wang B."/>
            <person name="Wells R."/>
        </authorList>
    </citation>
    <scope>NUCLEOTIDE SEQUENCE [LARGE SCALE GENOMIC DNA]</scope>
    <source>
        <strain evidence="2">R-o-18</strain>
        <tissue evidence="2">Leaf</tissue>
    </source>
</reference>
<gene>
    <name evidence="2" type="primary">A04g508330.1_BraROA</name>
    <name evidence="1" type="synonym">A08g506030.1_BraROA</name>
    <name evidence="2" type="ORF">IGI04_017028</name>
    <name evidence="1" type="ORF">IGI04_030554</name>
</gene>
<keyword evidence="3" id="KW-1185">Reference proteome</keyword>